<comment type="caution">
    <text evidence="4">The sequence shown here is derived from an EMBL/GenBank/DDBJ whole genome shotgun (WGS) entry which is preliminary data.</text>
</comment>
<organism evidence="4 5">
    <name type="scientific">Paenibacillus sepulcri</name>
    <dbReference type="NCBI Taxonomy" id="359917"/>
    <lineage>
        <taxon>Bacteria</taxon>
        <taxon>Bacillati</taxon>
        <taxon>Bacillota</taxon>
        <taxon>Bacilli</taxon>
        <taxon>Bacillales</taxon>
        <taxon>Paenibacillaceae</taxon>
        <taxon>Paenibacillus</taxon>
    </lineage>
</organism>
<dbReference type="InterPro" id="IPR000277">
    <property type="entry name" value="Cys/Met-Metab_PyrdxlP-dep_enz"/>
</dbReference>
<dbReference type="Proteomes" id="UP001519887">
    <property type="component" value="Unassembled WGS sequence"/>
</dbReference>
<evidence type="ECO:0000313" key="5">
    <source>
        <dbReference type="Proteomes" id="UP001519887"/>
    </source>
</evidence>
<dbReference type="Gene3D" id="3.40.640.10">
    <property type="entry name" value="Type I PLP-dependent aspartate aminotransferase-like (Major domain)"/>
    <property type="match status" value="1"/>
</dbReference>
<sequence>MGESTADTETKKVSEYTRVVYDPIDTRHYGAIHTPIYQNSLFAFENYDQFDQAFQDLQAIPVYSRGHNPTVRYLEHKIADLEEAEEAKCFSSGMAAITAAILSTVSQGDHIICVNQVYGPTREFLGGYLQKFGIETTFVDGSRIEAWEEAVRPNTRMFYLESPTTQLFQLQDIRACTTLAKSIGALTIIDNTWATPVFQKP</sequence>
<dbReference type="InterPro" id="IPR015424">
    <property type="entry name" value="PyrdxlP-dep_Trfase"/>
</dbReference>
<keyword evidence="5" id="KW-1185">Reference proteome</keyword>
<accession>A0ABS7C1X5</accession>
<name>A0ABS7C1X5_9BACL</name>
<protein>
    <submittedName>
        <fullName evidence="4">PLP-dependent transferase</fullName>
    </submittedName>
</protein>
<dbReference type="Pfam" id="PF01053">
    <property type="entry name" value="Cys_Met_Meta_PP"/>
    <property type="match status" value="1"/>
</dbReference>
<evidence type="ECO:0000313" key="4">
    <source>
        <dbReference type="EMBL" id="MBW7454890.1"/>
    </source>
</evidence>
<dbReference type="GO" id="GO:0016740">
    <property type="term" value="F:transferase activity"/>
    <property type="evidence" value="ECO:0007669"/>
    <property type="project" value="UniProtKB-KW"/>
</dbReference>
<reference evidence="4 5" key="1">
    <citation type="submission" date="2021-07" db="EMBL/GenBank/DDBJ databases">
        <title>Paenibacillus radiodurans sp. nov., isolated from the southeastern edge of Tengger Desert.</title>
        <authorList>
            <person name="Zhang G."/>
        </authorList>
    </citation>
    <scope>NUCLEOTIDE SEQUENCE [LARGE SCALE GENOMIC DNA]</scope>
    <source>
        <strain evidence="4 5">CCM 7311</strain>
    </source>
</reference>
<proteinExistence type="inferred from homology"/>
<dbReference type="PANTHER" id="PTHR11808:SF80">
    <property type="entry name" value="CYSTATHIONINE GAMMA-LYASE"/>
    <property type="match status" value="1"/>
</dbReference>
<dbReference type="InterPro" id="IPR015421">
    <property type="entry name" value="PyrdxlP-dep_Trfase_major"/>
</dbReference>
<evidence type="ECO:0000256" key="2">
    <source>
        <dbReference type="ARBA" id="ARBA00022898"/>
    </source>
</evidence>
<dbReference type="PANTHER" id="PTHR11808">
    <property type="entry name" value="TRANS-SULFURATION ENZYME FAMILY MEMBER"/>
    <property type="match status" value="1"/>
</dbReference>
<comment type="cofactor">
    <cofactor evidence="1 3">
        <name>pyridoxal 5'-phosphate</name>
        <dbReference type="ChEBI" id="CHEBI:597326"/>
    </cofactor>
</comment>
<dbReference type="SUPFAM" id="SSF53383">
    <property type="entry name" value="PLP-dependent transferases"/>
    <property type="match status" value="1"/>
</dbReference>
<evidence type="ECO:0000256" key="3">
    <source>
        <dbReference type="RuleBase" id="RU362118"/>
    </source>
</evidence>
<comment type="similarity">
    <text evidence="3">Belongs to the trans-sulfuration enzymes family.</text>
</comment>
<evidence type="ECO:0000256" key="1">
    <source>
        <dbReference type="ARBA" id="ARBA00001933"/>
    </source>
</evidence>
<dbReference type="EMBL" id="JAHZIK010000268">
    <property type="protein sequence ID" value="MBW7454890.1"/>
    <property type="molecule type" value="Genomic_DNA"/>
</dbReference>
<keyword evidence="2 3" id="KW-0663">Pyridoxal phosphate</keyword>
<feature type="non-terminal residue" evidence="4">
    <location>
        <position position="201"/>
    </location>
</feature>
<keyword evidence="4" id="KW-0808">Transferase</keyword>
<gene>
    <name evidence="4" type="ORF">K0U00_12685</name>
</gene>